<sequence length="602" mass="66271">MDVGRSASTSISHQEIMPTFPASNQVAATRMSCKVYEAAEEGKMDILQGIERLDKELTPNKNTVLHIHIRGGMASKDCVIDMVRKCPSLLQKTNNKDETPLHMAAREGLTEIVKALVEQVNASYPNDADLESGKKLAVREMIGMRNKEEDTALHEAVRYRQLDVVKSLIEADPEFEYCRNRAGETPLYMAVKRGFDELVDEILKTCKTPAHYQGPNSLTALHEAIICSDAKGEVGRKILEKMPDLATETDDNGWTPLHYAAYFGKVSQAKALLKRDESAAYIADKDGKTPLHIAASRNHAQIMKKLISCCPDCSELVDNRRRNVLHWAVQTGGTEAMELILQNSWGINLINDKDVDGNTPLHMFASPLSSVPTLMRSHPRVDKMAVNNNGLTVADILSSNTQAPLLKALVLLVHKLKLTKIFYLTPSRPSVTNDHDRGAKDRVSEIKKASKTHLIVAALIATVAFAAGFTLPGGYKGEKGSHRGMAVLASKATFIAFYITDGMAMLLSTVAIFIHFIMTIHEDQEQLYHMLKLASYSTLFGMVAMLAAFAMAACAVLFNNHSGAIVILAALMFSSGLVLCYLVYPCLKKLKEISLAKMISLR</sequence>
<evidence type="ECO:0000256" key="2">
    <source>
        <dbReference type="ARBA" id="ARBA00022692"/>
    </source>
</evidence>
<evidence type="ECO:0000256" key="6">
    <source>
        <dbReference type="ARBA" id="ARBA00023136"/>
    </source>
</evidence>
<dbReference type="InterPro" id="IPR026961">
    <property type="entry name" value="PGG_dom"/>
</dbReference>
<dbReference type="PANTHER" id="PTHR24186">
    <property type="entry name" value="PROTEIN PHOSPHATASE 1 REGULATORY SUBUNIT"/>
    <property type="match status" value="1"/>
</dbReference>
<evidence type="ECO:0000256" key="5">
    <source>
        <dbReference type="ARBA" id="ARBA00023043"/>
    </source>
</evidence>
<feature type="transmembrane region" description="Helical" evidence="7">
    <location>
        <begin position="454"/>
        <end position="475"/>
    </location>
</feature>
<keyword evidence="6 7" id="KW-0472">Membrane</keyword>
<dbReference type="SUPFAM" id="SSF48403">
    <property type="entry name" value="Ankyrin repeat"/>
    <property type="match status" value="2"/>
</dbReference>
<feature type="domain" description="PGG" evidence="8">
    <location>
        <begin position="445"/>
        <end position="556"/>
    </location>
</feature>
<dbReference type="Pfam" id="PF12796">
    <property type="entry name" value="Ank_2"/>
    <property type="match status" value="3"/>
</dbReference>
<feature type="transmembrane region" description="Helical" evidence="7">
    <location>
        <begin position="539"/>
        <end position="558"/>
    </location>
</feature>
<comment type="caution">
    <text evidence="9">The sequence shown here is derived from an EMBL/GenBank/DDBJ whole genome shotgun (WGS) entry which is preliminary data.</text>
</comment>
<accession>A0AA39A476</accession>
<evidence type="ECO:0000256" key="1">
    <source>
        <dbReference type="ARBA" id="ARBA00004141"/>
    </source>
</evidence>
<gene>
    <name evidence="9" type="ORF">PVL29_006043</name>
</gene>
<name>A0AA39A476_VITRO</name>
<comment type="subcellular location">
    <subcellularLocation>
        <location evidence="1">Membrane</location>
        <topology evidence="1">Multi-pass membrane protein</topology>
    </subcellularLocation>
</comment>
<dbReference type="InterPro" id="IPR002110">
    <property type="entry name" value="Ankyrin_rpt"/>
</dbReference>
<evidence type="ECO:0000256" key="4">
    <source>
        <dbReference type="ARBA" id="ARBA00022989"/>
    </source>
</evidence>
<keyword evidence="4 7" id="KW-1133">Transmembrane helix</keyword>
<dbReference type="InterPro" id="IPR036770">
    <property type="entry name" value="Ankyrin_rpt-contain_sf"/>
</dbReference>
<dbReference type="Gene3D" id="1.25.40.20">
    <property type="entry name" value="Ankyrin repeat-containing domain"/>
    <property type="match status" value="3"/>
</dbReference>
<evidence type="ECO:0000259" key="8">
    <source>
        <dbReference type="Pfam" id="PF13962"/>
    </source>
</evidence>
<organism evidence="9 10">
    <name type="scientific">Vitis rotundifolia</name>
    <name type="common">Muscadine grape</name>
    <dbReference type="NCBI Taxonomy" id="103349"/>
    <lineage>
        <taxon>Eukaryota</taxon>
        <taxon>Viridiplantae</taxon>
        <taxon>Streptophyta</taxon>
        <taxon>Embryophyta</taxon>
        <taxon>Tracheophyta</taxon>
        <taxon>Spermatophyta</taxon>
        <taxon>Magnoliopsida</taxon>
        <taxon>eudicotyledons</taxon>
        <taxon>Gunneridae</taxon>
        <taxon>Pentapetalae</taxon>
        <taxon>rosids</taxon>
        <taxon>Vitales</taxon>
        <taxon>Vitaceae</taxon>
        <taxon>Viteae</taxon>
        <taxon>Vitis</taxon>
    </lineage>
</organism>
<keyword evidence="3" id="KW-0677">Repeat</keyword>
<keyword evidence="2 7" id="KW-0812">Transmembrane</keyword>
<dbReference type="Pfam" id="PF13637">
    <property type="entry name" value="Ank_4"/>
    <property type="match status" value="1"/>
</dbReference>
<keyword evidence="10" id="KW-1185">Reference proteome</keyword>
<dbReference type="Proteomes" id="UP001168098">
    <property type="component" value="Unassembled WGS sequence"/>
</dbReference>
<dbReference type="GO" id="GO:0005886">
    <property type="term" value="C:plasma membrane"/>
    <property type="evidence" value="ECO:0007669"/>
    <property type="project" value="TreeGrafter"/>
</dbReference>
<dbReference type="Pfam" id="PF13962">
    <property type="entry name" value="PGG"/>
    <property type="match status" value="1"/>
</dbReference>
<dbReference type="EMBL" id="JARBHA010000005">
    <property type="protein sequence ID" value="KAJ9700546.1"/>
    <property type="molecule type" value="Genomic_DNA"/>
</dbReference>
<feature type="transmembrane region" description="Helical" evidence="7">
    <location>
        <begin position="564"/>
        <end position="584"/>
    </location>
</feature>
<dbReference type="AlphaFoldDB" id="A0AA39A476"/>
<protein>
    <recommendedName>
        <fullName evidence="8">PGG domain-containing protein</fullName>
    </recommendedName>
</protein>
<evidence type="ECO:0000256" key="7">
    <source>
        <dbReference type="SAM" id="Phobius"/>
    </source>
</evidence>
<evidence type="ECO:0000313" key="10">
    <source>
        <dbReference type="Proteomes" id="UP001168098"/>
    </source>
</evidence>
<feature type="transmembrane region" description="Helical" evidence="7">
    <location>
        <begin position="495"/>
        <end position="518"/>
    </location>
</feature>
<keyword evidence="5" id="KW-0040">ANK repeat</keyword>
<evidence type="ECO:0000313" key="9">
    <source>
        <dbReference type="EMBL" id="KAJ9700546.1"/>
    </source>
</evidence>
<dbReference type="PANTHER" id="PTHR24186:SF53">
    <property type="entry name" value="PGG DOMAIN-CONTAINING PROTEIN"/>
    <property type="match status" value="1"/>
</dbReference>
<dbReference type="SMART" id="SM00248">
    <property type="entry name" value="ANK"/>
    <property type="match status" value="8"/>
</dbReference>
<evidence type="ECO:0000256" key="3">
    <source>
        <dbReference type="ARBA" id="ARBA00022737"/>
    </source>
</evidence>
<reference evidence="9 10" key="1">
    <citation type="journal article" date="2023" name="BMC Biotechnol.">
        <title>Vitis rotundifolia cv Carlos genome sequencing.</title>
        <authorList>
            <person name="Huff M."/>
            <person name="Hulse-Kemp A."/>
            <person name="Scheffler B."/>
            <person name="Youngblood R."/>
            <person name="Simpson S."/>
            <person name="Babiker E."/>
            <person name="Staton M."/>
        </authorList>
    </citation>
    <scope>NUCLEOTIDE SEQUENCE [LARGE SCALE GENOMIC DNA]</scope>
    <source>
        <tissue evidence="9">Leaf</tissue>
    </source>
</reference>
<proteinExistence type="predicted"/>